<gene>
    <name evidence="2" type="ORF">AB0K40_40295</name>
</gene>
<name>A0ABV3HH38_9ACTN</name>
<protein>
    <submittedName>
        <fullName evidence="2">Uncharacterized protein</fullName>
    </submittedName>
</protein>
<feature type="transmembrane region" description="Helical" evidence="1">
    <location>
        <begin position="67"/>
        <end position="88"/>
    </location>
</feature>
<evidence type="ECO:0000256" key="1">
    <source>
        <dbReference type="SAM" id="Phobius"/>
    </source>
</evidence>
<evidence type="ECO:0000313" key="2">
    <source>
        <dbReference type="EMBL" id="MEV4291783.1"/>
    </source>
</evidence>
<keyword evidence="1" id="KW-0812">Transmembrane</keyword>
<dbReference type="Proteomes" id="UP001552427">
    <property type="component" value="Unassembled WGS sequence"/>
</dbReference>
<feature type="transmembrane region" description="Helical" evidence="1">
    <location>
        <begin position="12"/>
        <end position="34"/>
    </location>
</feature>
<keyword evidence="3" id="KW-1185">Reference proteome</keyword>
<dbReference type="EMBL" id="JBFARM010000015">
    <property type="protein sequence ID" value="MEV4291783.1"/>
    <property type="molecule type" value="Genomic_DNA"/>
</dbReference>
<evidence type="ECO:0000313" key="3">
    <source>
        <dbReference type="Proteomes" id="UP001552427"/>
    </source>
</evidence>
<dbReference type="RefSeq" id="WP_364460903.1">
    <property type="nucleotide sequence ID" value="NZ_JBFARM010000015.1"/>
</dbReference>
<reference evidence="2 3" key="1">
    <citation type="submission" date="2024-06" db="EMBL/GenBank/DDBJ databases">
        <title>The Natural Products Discovery Center: Release of the First 8490 Sequenced Strains for Exploring Actinobacteria Biosynthetic Diversity.</title>
        <authorList>
            <person name="Kalkreuter E."/>
            <person name="Kautsar S.A."/>
            <person name="Yang D."/>
            <person name="Bader C.D."/>
            <person name="Teijaro C.N."/>
            <person name="Fluegel L."/>
            <person name="Davis C.M."/>
            <person name="Simpson J.R."/>
            <person name="Lauterbach L."/>
            <person name="Steele A.D."/>
            <person name="Gui C."/>
            <person name="Meng S."/>
            <person name="Li G."/>
            <person name="Viehrig K."/>
            <person name="Ye F."/>
            <person name="Su P."/>
            <person name="Kiefer A.F."/>
            <person name="Nichols A."/>
            <person name="Cepeda A.J."/>
            <person name="Yan W."/>
            <person name="Fan B."/>
            <person name="Jiang Y."/>
            <person name="Adhikari A."/>
            <person name="Zheng C.-J."/>
            <person name="Schuster L."/>
            <person name="Cowan T.M."/>
            <person name="Smanski M.J."/>
            <person name="Chevrette M.G."/>
            <person name="De Carvalho L.P.S."/>
            <person name="Shen B."/>
        </authorList>
    </citation>
    <scope>NUCLEOTIDE SEQUENCE [LARGE SCALE GENOMIC DNA]</scope>
    <source>
        <strain evidence="2 3">NPDC049574</strain>
    </source>
</reference>
<accession>A0ABV3HH38</accession>
<keyword evidence="1" id="KW-1133">Transmembrane helix</keyword>
<proteinExistence type="predicted"/>
<sequence length="120" mass="12483">MNGDGLSGRLLGAGGAFIVNVGLLLAAGSAILWVRNRGVLCDGASRLCSGGDPTPEQWDAEMAVRSAVAYGSYALVALALVVIAVVAWRRRRHGVVVMQGVALAVVAVLVVTWEPYVSLH</sequence>
<keyword evidence="1" id="KW-0472">Membrane</keyword>
<organism evidence="2 3">
    <name type="scientific">Nonomuraea bangladeshensis</name>
    <dbReference type="NCBI Taxonomy" id="404385"/>
    <lineage>
        <taxon>Bacteria</taxon>
        <taxon>Bacillati</taxon>
        <taxon>Actinomycetota</taxon>
        <taxon>Actinomycetes</taxon>
        <taxon>Streptosporangiales</taxon>
        <taxon>Streptosporangiaceae</taxon>
        <taxon>Nonomuraea</taxon>
    </lineage>
</organism>
<feature type="transmembrane region" description="Helical" evidence="1">
    <location>
        <begin position="95"/>
        <end position="113"/>
    </location>
</feature>
<comment type="caution">
    <text evidence="2">The sequence shown here is derived from an EMBL/GenBank/DDBJ whole genome shotgun (WGS) entry which is preliminary data.</text>
</comment>